<organism evidence="1 2">
    <name type="scientific">Xylaria arbuscula</name>
    <dbReference type="NCBI Taxonomy" id="114810"/>
    <lineage>
        <taxon>Eukaryota</taxon>
        <taxon>Fungi</taxon>
        <taxon>Dikarya</taxon>
        <taxon>Ascomycota</taxon>
        <taxon>Pezizomycotina</taxon>
        <taxon>Sordariomycetes</taxon>
        <taxon>Xylariomycetidae</taxon>
        <taxon>Xylariales</taxon>
        <taxon>Xylariaceae</taxon>
        <taxon>Xylaria</taxon>
    </lineage>
</organism>
<evidence type="ECO:0000313" key="1">
    <source>
        <dbReference type="EMBL" id="KAJ3578463.1"/>
    </source>
</evidence>
<keyword evidence="2" id="KW-1185">Reference proteome</keyword>
<accession>A0A9W8NJU2</accession>
<gene>
    <name evidence="1" type="ORF">NPX13_g2102</name>
</gene>
<dbReference type="EMBL" id="JANPWZ010000211">
    <property type="protein sequence ID" value="KAJ3578463.1"/>
    <property type="molecule type" value="Genomic_DNA"/>
</dbReference>
<comment type="caution">
    <text evidence="1">The sequence shown here is derived from an EMBL/GenBank/DDBJ whole genome shotgun (WGS) entry which is preliminary data.</text>
</comment>
<name>A0A9W8NJU2_9PEZI</name>
<dbReference type="PANTHER" id="PTHR33112">
    <property type="entry name" value="DOMAIN PROTEIN, PUTATIVE-RELATED"/>
    <property type="match status" value="1"/>
</dbReference>
<reference evidence="1" key="1">
    <citation type="submission" date="2022-07" db="EMBL/GenBank/DDBJ databases">
        <title>Genome Sequence of Xylaria arbuscula.</title>
        <authorList>
            <person name="Buettner E."/>
        </authorList>
    </citation>
    <scope>NUCLEOTIDE SEQUENCE</scope>
    <source>
        <strain evidence="1">VT107</strain>
    </source>
</reference>
<sequence length="141" mass="16141">MPSRSRVFASAYCTIAATSAENPNAGFLGRQVDHNNIYVQDPQGQRIYVSTNIADFDNDINGANLNKRAWVMQEKFLSPRTIHFAYKEAIEFVPDKFGDLWLIKDLAFDADFLTATVCEFTDRRMKIEAEENFMQYRLGKG</sequence>
<dbReference type="Proteomes" id="UP001148614">
    <property type="component" value="Unassembled WGS sequence"/>
</dbReference>
<protein>
    <submittedName>
        <fullName evidence="1">Uncharacterized protein</fullName>
    </submittedName>
</protein>
<dbReference type="AlphaFoldDB" id="A0A9W8NJU2"/>
<proteinExistence type="predicted"/>
<evidence type="ECO:0000313" key="2">
    <source>
        <dbReference type="Proteomes" id="UP001148614"/>
    </source>
</evidence>
<dbReference type="PANTHER" id="PTHR33112:SF10">
    <property type="entry name" value="TOL"/>
    <property type="match status" value="1"/>
</dbReference>